<name>A0ABR4EHB8_9PEZI</name>
<comment type="caution">
    <text evidence="1">The sequence shown here is derived from an EMBL/GenBank/DDBJ whole genome shotgun (WGS) entry which is preliminary data.</text>
</comment>
<gene>
    <name evidence="1" type="ORF">FJTKL_11300</name>
</gene>
<keyword evidence="2" id="KW-1185">Reference proteome</keyword>
<evidence type="ECO:0000313" key="2">
    <source>
        <dbReference type="Proteomes" id="UP001600888"/>
    </source>
</evidence>
<dbReference type="EMBL" id="JBAWTH010000054">
    <property type="protein sequence ID" value="KAL2281834.1"/>
    <property type="molecule type" value="Genomic_DNA"/>
</dbReference>
<proteinExistence type="predicted"/>
<organism evidence="1 2">
    <name type="scientific">Diaporthe vaccinii</name>
    <dbReference type="NCBI Taxonomy" id="105482"/>
    <lineage>
        <taxon>Eukaryota</taxon>
        <taxon>Fungi</taxon>
        <taxon>Dikarya</taxon>
        <taxon>Ascomycota</taxon>
        <taxon>Pezizomycotina</taxon>
        <taxon>Sordariomycetes</taxon>
        <taxon>Sordariomycetidae</taxon>
        <taxon>Diaporthales</taxon>
        <taxon>Diaporthaceae</taxon>
        <taxon>Diaporthe</taxon>
        <taxon>Diaporthe eres species complex</taxon>
    </lineage>
</organism>
<protein>
    <submittedName>
        <fullName evidence="1">Uncharacterized protein</fullName>
    </submittedName>
</protein>
<evidence type="ECO:0000313" key="1">
    <source>
        <dbReference type="EMBL" id="KAL2281834.1"/>
    </source>
</evidence>
<dbReference type="Proteomes" id="UP001600888">
    <property type="component" value="Unassembled WGS sequence"/>
</dbReference>
<accession>A0ABR4EHB8</accession>
<reference evidence="1 2" key="1">
    <citation type="submission" date="2024-03" db="EMBL/GenBank/DDBJ databases">
        <title>A high-quality draft genome sequence of Diaporthe vaccinii, a causative agent of upright dieback and viscid rot disease in cranberry plants.</title>
        <authorList>
            <person name="Sarrasin M."/>
            <person name="Lang B.F."/>
            <person name="Burger G."/>
        </authorList>
    </citation>
    <scope>NUCLEOTIDE SEQUENCE [LARGE SCALE GENOMIC DNA]</scope>
    <source>
        <strain evidence="1 2">IS7</strain>
    </source>
</reference>
<sequence>MYMAKLCHIKAWPPWSHRVRRERHRTGRTGNLILVALEHHPRPLLPQLLKSSWPNPCSRTATRSGGVSSASSPYSHSLPCSCSLFPC</sequence>